<evidence type="ECO:0000256" key="1">
    <source>
        <dbReference type="ARBA" id="ARBA00023157"/>
    </source>
</evidence>
<dbReference type="PROSITE" id="PS50835">
    <property type="entry name" value="IG_LIKE"/>
    <property type="match status" value="1"/>
</dbReference>
<dbReference type="InterPro" id="IPR036179">
    <property type="entry name" value="Ig-like_dom_sf"/>
</dbReference>
<proteinExistence type="predicted"/>
<dbReference type="Gene3D" id="2.60.40.10">
    <property type="entry name" value="Immunoglobulins"/>
    <property type="match status" value="1"/>
</dbReference>
<organism evidence="3 4">
    <name type="scientific">Petrolisthes manimaculis</name>
    <dbReference type="NCBI Taxonomy" id="1843537"/>
    <lineage>
        <taxon>Eukaryota</taxon>
        <taxon>Metazoa</taxon>
        <taxon>Ecdysozoa</taxon>
        <taxon>Arthropoda</taxon>
        <taxon>Crustacea</taxon>
        <taxon>Multicrustacea</taxon>
        <taxon>Malacostraca</taxon>
        <taxon>Eumalacostraca</taxon>
        <taxon>Eucarida</taxon>
        <taxon>Decapoda</taxon>
        <taxon>Pleocyemata</taxon>
        <taxon>Anomura</taxon>
        <taxon>Galatheoidea</taxon>
        <taxon>Porcellanidae</taxon>
        <taxon>Petrolisthes</taxon>
    </lineage>
</organism>
<dbReference type="InterPro" id="IPR013783">
    <property type="entry name" value="Ig-like_fold"/>
</dbReference>
<protein>
    <recommendedName>
        <fullName evidence="2">Ig-like domain-containing protein</fullName>
    </recommendedName>
</protein>
<keyword evidence="1" id="KW-1015">Disulfide bond</keyword>
<dbReference type="EMBL" id="JAWZYT010005342">
    <property type="protein sequence ID" value="KAK4290868.1"/>
    <property type="molecule type" value="Genomic_DNA"/>
</dbReference>
<evidence type="ECO:0000313" key="4">
    <source>
        <dbReference type="Proteomes" id="UP001292094"/>
    </source>
</evidence>
<gene>
    <name evidence="3" type="ORF">Pmani_036268</name>
</gene>
<dbReference type="Pfam" id="PF08205">
    <property type="entry name" value="C2-set_2"/>
    <property type="match status" value="1"/>
</dbReference>
<evidence type="ECO:0000313" key="3">
    <source>
        <dbReference type="EMBL" id="KAK4290868.1"/>
    </source>
</evidence>
<sequence>SSRRTHLSLHVVVPPSDPLLKVGGQKATNGVLGPLQEGAALELTCSVRGGVPPPELVWVRQGEILDSTVESRSSTLTVNHLNILRLTRDYHNTRLTCIASNNNVTEPTLASVTVTMNRSASLFSYVVP</sequence>
<dbReference type="PANTHER" id="PTHR23278:SF19">
    <property type="entry name" value="OBSCURIN"/>
    <property type="match status" value="1"/>
</dbReference>
<dbReference type="PANTHER" id="PTHR23278">
    <property type="entry name" value="SIDESTEP PROTEIN"/>
    <property type="match status" value="1"/>
</dbReference>
<name>A0AAE1TMA2_9EUCA</name>
<dbReference type="InterPro" id="IPR013162">
    <property type="entry name" value="CD80_C2-set"/>
</dbReference>
<keyword evidence="4" id="KW-1185">Reference proteome</keyword>
<dbReference type="Proteomes" id="UP001292094">
    <property type="component" value="Unassembled WGS sequence"/>
</dbReference>
<evidence type="ECO:0000259" key="2">
    <source>
        <dbReference type="PROSITE" id="PS50835"/>
    </source>
</evidence>
<reference evidence="3" key="1">
    <citation type="submission" date="2023-11" db="EMBL/GenBank/DDBJ databases">
        <title>Genome assemblies of two species of porcelain crab, Petrolisthes cinctipes and Petrolisthes manimaculis (Anomura: Porcellanidae).</title>
        <authorList>
            <person name="Angst P."/>
        </authorList>
    </citation>
    <scope>NUCLEOTIDE SEQUENCE</scope>
    <source>
        <strain evidence="3">PB745_02</strain>
        <tissue evidence="3">Gill</tissue>
    </source>
</reference>
<feature type="non-terminal residue" evidence="3">
    <location>
        <position position="1"/>
    </location>
</feature>
<dbReference type="InterPro" id="IPR007110">
    <property type="entry name" value="Ig-like_dom"/>
</dbReference>
<dbReference type="AlphaFoldDB" id="A0AAE1TMA2"/>
<dbReference type="CDD" id="cd00096">
    <property type="entry name" value="Ig"/>
    <property type="match status" value="1"/>
</dbReference>
<feature type="domain" description="Ig-like" evidence="2">
    <location>
        <begin position="18"/>
        <end position="113"/>
    </location>
</feature>
<dbReference type="SUPFAM" id="SSF48726">
    <property type="entry name" value="Immunoglobulin"/>
    <property type="match status" value="1"/>
</dbReference>
<comment type="caution">
    <text evidence="3">The sequence shown here is derived from an EMBL/GenBank/DDBJ whole genome shotgun (WGS) entry which is preliminary data.</text>
</comment>
<accession>A0AAE1TMA2</accession>